<dbReference type="STRING" id="6412.T1FMY7"/>
<dbReference type="CTD" id="20210186"/>
<dbReference type="GO" id="GO:0055105">
    <property type="term" value="F:ubiquitin-protein transferase inhibitor activity"/>
    <property type="evidence" value="ECO:0000318"/>
    <property type="project" value="GO_Central"/>
</dbReference>
<dbReference type="PANTHER" id="PTHR15430:SF1">
    <property type="entry name" value="GLOMULIN"/>
    <property type="match status" value="1"/>
</dbReference>
<dbReference type="PANTHER" id="PTHR15430">
    <property type="entry name" value="GLOMULIN"/>
    <property type="match status" value="1"/>
</dbReference>
<reference evidence="2" key="3">
    <citation type="submission" date="2015-06" db="UniProtKB">
        <authorList>
            <consortium name="EnsemblMetazoa"/>
        </authorList>
    </citation>
    <scope>IDENTIFICATION</scope>
</reference>
<dbReference type="InParanoid" id="T1FMY7"/>
<dbReference type="GO" id="GO:0005737">
    <property type="term" value="C:cytoplasm"/>
    <property type="evidence" value="ECO:0000318"/>
    <property type="project" value="GO_Central"/>
</dbReference>
<accession>T1FMY7</accession>
<dbReference type="HOGENOM" id="CLU_413496_0_0_1"/>
<dbReference type="eggNOG" id="ENOG502QQAV">
    <property type="taxonomic scope" value="Eukaryota"/>
</dbReference>
<dbReference type="EnsemblMetazoa" id="HelroT185544">
    <property type="protein sequence ID" value="HelroP185544"/>
    <property type="gene ID" value="HelroG185544"/>
</dbReference>
<name>T1FMY7_HELRO</name>
<evidence type="ECO:0000313" key="3">
    <source>
        <dbReference type="Proteomes" id="UP000015101"/>
    </source>
</evidence>
<gene>
    <name evidence="2" type="primary">20210186</name>
    <name evidence="1" type="ORF">HELRODRAFT_185544</name>
</gene>
<dbReference type="FunCoup" id="T1FMY7">
    <property type="interactions" value="854"/>
</dbReference>
<sequence length="664" mass="75315">MNDSKTLEDLLADLELSYPVESIIENPFDYIRSICRLYDDNEESDEGRKKMKVTDEKLQKTKQLLKLLPSICRPKELLLALLEEANSFNKCEKFQALMEPINDCLLLIANKRHQSVVLAFETLCAHIQCQCLPDSSTDCIESLDAIQFQSAFEDNIYLFLSYFKNFIQDIHLRMENAIKNNEDFFSLKSDSLSLSLILLKLFAMPFAYKKWSFVADTTEMISLELFSQLQRDGIKFISETLLWKSKNDEECEKMMEGKVNEKIEIVKSIDSDDSSEKPEKITWDVKTGLGTLAYSMFNEQYCGNLIPQHYTPTYLFLTHLQLITHLLAIRKPNSHPADKGCHLVMYFLKRIGTGGMNEFSLDQAGMKSFVEKLIEVSTSSNVKEISQKCLACLNALIWCIQPAGRVELLNFILHNTEHAGLLGFIITAVKNQVDESLKNENNVFTGSVLDRFAKVIFVVYPSQLHQGNKNEKVSDEDDKKVKQNKINILDETDRIMSCLNFLRFLLLKQHQMTERGNSLNLKNILPSIETNFINPLKTELARSRVDSLAELSKLHNGRSEAPPITSVTVGSEVIDGVSVEDRLKMINIVLTNIDLVESVLTRTETLISNPSDGTNAPHKLICPLLAHDASQCSNAKCPHKITDSTNPNEISHLTMKLNSRISPL</sequence>
<dbReference type="EMBL" id="KB096411">
    <property type="protein sequence ID" value="ESO05024.1"/>
    <property type="molecule type" value="Genomic_DNA"/>
</dbReference>
<dbReference type="KEGG" id="hro:HELRODRAFT_185544"/>
<dbReference type="RefSeq" id="XP_009016957.1">
    <property type="nucleotide sequence ID" value="XM_009018709.1"/>
</dbReference>
<evidence type="ECO:0000313" key="2">
    <source>
        <dbReference type="EnsemblMetazoa" id="HelroP185544"/>
    </source>
</evidence>
<dbReference type="AlphaFoldDB" id="T1FMY7"/>
<reference evidence="1 3" key="2">
    <citation type="journal article" date="2013" name="Nature">
        <title>Insights into bilaterian evolution from three spiralian genomes.</title>
        <authorList>
            <person name="Simakov O."/>
            <person name="Marletaz F."/>
            <person name="Cho S.J."/>
            <person name="Edsinger-Gonzales E."/>
            <person name="Havlak P."/>
            <person name="Hellsten U."/>
            <person name="Kuo D.H."/>
            <person name="Larsson T."/>
            <person name="Lv J."/>
            <person name="Arendt D."/>
            <person name="Savage R."/>
            <person name="Osoegawa K."/>
            <person name="de Jong P."/>
            <person name="Grimwood J."/>
            <person name="Chapman J.A."/>
            <person name="Shapiro H."/>
            <person name="Aerts A."/>
            <person name="Otillar R.P."/>
            <person name="Terry A.Y."/>
            <person name="Boore J.L."/>
            <person name="Grigoriev I.V."/>
            <person name="Lindberg D.R."/>
            <person name="Seaver E.C."/>
            <person name="Weisblat D.A."/>
            <person name="Putnam N.H."/>
            <person name="Rokhsar D.S."/>
        </authorList>
    </citation>
    <scope>NUCLEOTIDE SEQUENCE</scope>
</reference>
<dbReference type="EMBL" id="AMQM01004028">
    <property type="status" value="NOT_ANNOTATED_CDS"/>
    <property type="molecule type" value="Genomic_DNA"/>
</dbReference>
<dbReference type="GeneID" id="20210186"/>
<dbReference type="OrthoDB" id="619536at2759"/>
<reference evidence="3" key="1">
    <citation type="submission" date="2012-12" db="EMBL/GenBank/DDBJ databases">
        <authorList>
            <person name="Hellsten U."/>
            <person name="Grimwood J."/>
            <person name="Chapman J.A."/>
            <person name="Shapiro H."/>
            <person name="Aerts A."/>
            <person name="Otillar R.P."/>
            <person name="Terry A.Y."/>
            <person name="Boore J.L."/>
            <person name="Simakov O."/>
            <person name="Marletaz F."/>
            <person name="Cho S.-J."/>
            <person name="Edsinger-Gonzales E."/>
            <person name="Havlak P."/>
            <person name="Kuo D.-H."/>
            <person name="Larsson T."/>
            <person name="Lv J."/>
            <person name="Arendt D."/>
            <person name="Savage R."/>
            <person name="Osoegawa K."/>
            <person name="de Jong P."/>
            <person name="Lindberg D.R."/>
            <person name="Seaver E.C."/>
            <person name="Weisblat D.A."/>
            <person name="Putnam N.H."/>
            <person name="Grigoriev I.V."/>
            <person name="Rokhsar D.S."/>
        </authorList>
    </citation>
    <scope>NUCLEOTIDE SEQUENCE</scope>
</reference>
<dbReference type="Pfam" id="PF08568">
    <property type="entry name" value="Kinetochor_Ybp2"/>
    <property type="match status" value="1"/>
</dbReference>
<keyword evidence="3" id="KW-1185">Reference proteome</keyword>
<protein>
    <submittedName>
        <fullName evidence="1 2">Uncharacterized protein</fullName>
    </submittedName>
</protein>
<dbReference type="Proteomes" id="UP000015101">
    <property type="component" value="Unassembled WGS sequence"/>
</dbReference>
<dbReference type="InterPro" id="IPR013877">
    <property type="entry name" value="YAP-bd/ALF4/Glomulin"/>
</dbReference>
<organism evidence="2 3">
    <name type="scientific">Helobdella robusta</name>
    <name type="common">Californian leech</name>
    <dbReference type="NCBI Taxonomy" id="6412"/>
    <lineage>
        <taxon>Eukaryota</taxon>
        <taxon>Metazoa</taxon>
        <taxon>Spiralia</taxon>
        <taxon>Lophotrochozoa</taxon>
        <taxon>Annelida</taxon>
        <taxon>Clitellata</taxon>
        <taxon>Hirudinea</taxon>
        <taxon>Rhynchobdellida</taxon>
        <taxon>Glossiphoniidae</taxon>
        <taxon>Helobdella</taxon>
    </lineage>
</organism>
<proteinExistence type="predicted"/>
<evidence type="ECO:0000313" key="1">
    <source>
        <dbReference type="EMBL" id="ESO05024.1"/>
    </source>
</evidence>
<dbReference type="OMA" id="TLCPMEH"/>
<dbReference type="InterPro" id="IPR019516">
    <property type="entry name" value="Glomulin/ALF4"/>
</dbReference>